<accession>A0A5D0RD05</accession>
<comment type="caution">
    <text evidence="2">The sequence shown here is derived from an EMBL/GenBank/DDBJ whole genome shotgun (WGS) entry which is preliminary data.</text>
</comment>
<feature type="transmembrane region" description="Helical" evidence="1">
    <location>
        <begin position="329"/>
        <end position="349"/>
    </location>
</feature>
<dbReference type="RefSeq" id="WP_148402498.1">
    <property type="nucleotide sequence ID" value="NZ_VSKK01000001.1"/>
</dbReference>
<feature type="transmembrane region" description="Helical" evidence="1">
    <location>
        <begin position="293"/>
        <end position="317"/>
    </location>
</feature>
<dbReference type="EMBL" id="VSKK01000001">
    <property type="protein sequence ID" value="TYB78761.1"/>
    <property type="molecule type" value="Genomic_DNA"/>
</dbReference>
<feature type="transmembrane region" description="Helical" evidence="1">
    <location>
        <begin position="212"/>
        <end position="235"/>
    </location>
</feature>
<dbReference type="OrthoDB" id="9810259at2"/>
<feature type="transmembrane region" description="Helical" evidence="1">
    <location>
        <begin position="51"/>
        <end position="74"/>
    </location>
</feature>
<keyword evidence="1" id="KW-1133">Transmembrane helix</keyword>
<protein>
    <recommendedName>
        <fullName evidence="4">Oligosaccharide flippase family protein</fullName>
    </recommendedName>
</protein>
<dbReference type="Proteomes" id="UP000323720">
    <property type="component" value="Unassembled WGS sequence"/>
</dbReference>
<gene>
    <name evidence="2" type="ORF">ES674_03000</name>
</gene>
<feature type="transmembrane region" description="Helical" evidence="1">
    <location>
        <begin position="388"/>
        <end position="405"/>
    </location>
</feature>
<evidence type="ECO:0000313" key="3">
    <source>
        <dbReference type="Proteomes" id="UP000323720"/>
    </source>
</evidence>
<keyword evidence="3" id="KW-1185">Reference proteome</keyword>
<feature type="transmembrane region" description="Helical" evidence="1">
    <location>
        <begin position="173"/>
        <end position="191"/>
    </location>
</feature>
<proteinExistence type="predicted"/>
<name>A0A5D0RD05_9FLAO</name>
<evidence type="ECO:0000313" key="2">
    <source>
        <dbReference type="EMBL" id="TYB78761.1"/>
    </source>
</evidence>
<reference evidence="2 3" key="1">
    <citation type="submission" date="2019-08" db="EMBL/GenBank/DDBJ databases">
        <title>Genomes of Antarctic Bizionia species.</title>
        <authorList>
            <person name="Bowman J.P."/>
        </authorList>
    </citation>
    <scope>NUCLEOTIDE SEQUENCE [LARGE SCALE GENOMIC DNA]</scope>
    <source>
        <strain evidence="2 3">ADA-4</strain>
    </source>
</reference>
<feature type="transmembrane region" description="Helical" evidence="1">
    <location>
        <begin position="94"/>
        <end position="112"/>
    </location>
</feature>
<evidence type="ECO:0000256" key="1">
    <source>
        <dbReference type="SAM" id="Phobius"/>
    </source>
</evidence>
<keyword evidence="1" id="KW-0812">Transmembrane</keyword>
<feature type="transmembrane region" description="Helical" evidence="1">
    <location>
        <begin position="262"/>
        <end position="281"/>
    </location>
</feature>
<feature type="transmembrane region" description="Helical" evidence="1">
    <location>
        <begin position="118"/>
        <end position="141"/>
    </location>
</feature>
<keyword evidence="1" id="KW-0472">Membrane</keyword>
<organism evidence="2 3">
    <name type="scientific">Bizionia myxarmorum</name>
    <dbReference type="NCBI Taxonomy" id="291186"/>
    <lineage>
        <taxon>Bacteria</taxon>
        <taxon>Pseudomonadati</taxon>
        <taxon>Bacteroidota</taxon>
        <taxon>Flavobacteriia</taxon>
        <taxon>Flavobacteriales</taxon>
        <taxon>Flavobacteriaceae</taxon>
        <taxon>Bizionia</taxon>
    </lineage>
</organism>
<feature type="transmembrane region" description="Helical" evidence="1">
    <location>
        <begin position="148"/>
        <end position="167"/>
    </location>
</feature>
<feature type="transmembrane region" description="Helical" evidence="1">
    <location>
        <begin position="20"/>
        <end position="39"/>
    </location>
</feature>
<dbReference type="AlphaFoldDB" id="A0A5D0RD05"/>
<evidence type="ECO:0008006" key="4">
    <source>
        <dbReference type="Google" id="ProtNLM"/>
    </source>
</evidence>
<sequence>MEKLITLFKNNKTLFRFMALSYLDKAIIFLLPLLVFQFFKDQLVYVSIEYIYSITTVIIPLIDLGLSGYFFYAYRNSKNHNETLKTFVKSFQRLYLLLSIIGLGFIAVNYYSFEYQPLIVFIVSRLLFVLATVFFASYYRLTNRPEKAVYITLFSNVLSLSFIFAYFFSGLEFSLWLIFIGQILFAIFYLFKCIIDIFFRDSEGVKYIEIKGIFVNALLFSWPSIIQVFIMMYIANYGKLNALNSMSLDEGTLLSLTQRSSMLIQLTHASILAFLIKEIYVAKDILSIQKGILFKYLIILIMATLGALTLILGYVFYVKSDFDINRTVLVIFCIISYTFLWCISAFFEVYYGRENKNKFKLYLAIINGMSFILIFNIIDGGFLEKTVIAMPISVLVSLLCSLLILKKRNYYLQ</sequence>
<feature type="transmembrane region" description="Helical" evidence="1">
    <location>
        <begin position="361"/>
        <end position="382"/>
    </location>
</feature>